<dbReference type="SUPFAM" id="SSF102546">
    <property type="entry name" value="RbsD-like"/>
    <property type="match status" value="1"/>
</dbReference>
<dbReference type="InterPro" id="IPR050443">
    <property type="entry name" value="RbsD/FucU_mutarotase"/>
</dbReference>
<keyword evidence="1" id="KW-0413">Isomerase</keyword>
<dbReference type="InterPro" id="IPR023750">
    <property type="entry name" value="RbsD-like_sf"/>
</dbReference>
<name>A0A7S3LRY9_9STRA</name>
<proteinExistence type="predicted"/>
<dbReference type="GO" id="GO:0036373">
    <property type="term" value="F:L-fucose mutarotase activity"/>
    <property type="evidence" value="ECO:0007669"/>
    <property type="project" value="UniProtKB-EC"/>
</dbReference>
<dbReference type="EMBL" id="HBIN01013113">
    <property type="protein sequence ID" value="CAE0439712.1"/>
    <property type="molecule type" value="Transcribed_RNA"/>
</dbReference>
<evidence type="ECO:0000256" key="3">
    <source>
        <dbReference type="ARBA" id="ARBA00038859"/>
    </source>
</evidence>
<dbReference type="PANTHER" id="PTHR31690">
    <property type="entry name" value="FUCOSE MUTAROTASE"/>
    <property type="match status" value="1"/>
</dbReference>
<gene>
    <name evidence="4" type="ORF">ASTO00021_LOCUS9891</name>
</gene>
<protein>
    <recommendedName>
        <fullName evidence="3">L-fucose mutarotase</fullName>
        <ecNumber evidence="3">5.1.3.29</ecNumber>
    </recommendedName>
</protein>
<dbReference type="Gene3D" id="3.40.1650.10">
    <property type="entry name" value="RbsD-like domain"/>
    <property type="match status" value="1"/>
</dbReference>
<dbReference type="EC" id="5.1.3.29" evidence="3"/>
<dbReference type="GO" id="GO:0006004">
    <property type="term" value="P:fucose metabolic process"/>
    <property type="evidence" value="ECO:0007669"/>
    <property type="project" value="TreeGrafter"/>
</dbReference>
<dbReference type="GO" id="GO:0042806">
    <property type="term" value="F:fucose binding"/>
    <property type="evidence" value="ECO:0007669"/>
    <property type="project" value="TreeGrafter"/>
</dbReference>
<reference evidence="4" key="1">
    <citation type="submission" date="2021-01" db="EMBL/GenBank/DDBJ databases">
        <authorList>
            <person name="Corre E."/>
            <person name="Pelletier E."/>
            <person name="Niang G."/>
            <person name="Scheremetjew M."/>
            <person name="Finn R."/>
            <person name="Kale V."/>
            <person name="Holt S."/>
            <person name="Cochrane G."/>
            <person name="Meng A."/>
            <person name="Brown T."/>
            <person name="Cohen L."/>
        </authorList>
    </citation>
    <scope>NUCLEOTIDE SEQUENCE</scope>
    <source>
        <strain evidence="4">GSBS06</strain>
    </source>
</reference>
<sequence>MGLLKNVPPLLTADLLHVLRSMGHGDTLVLCDCNFPAAEVATKTTSGKHIQLSVDLPTALDSICTLLPLDFFEEYQAKIMAPQNGITSKPPTGEEVEAEAFNTIQRHCYGAKCGHIERFEFYDKARACFAVVQTLERRPYGNVILYKGVLDPAGKDMKP</sequence>
<dbReference type="AlphaFoldDB" id="A0A7S3LRY9"/>
<dbReference type="PANTHER" id="PTHR31690:SF4">
    <property type="entry name" value="FUCOSE MUTAROTASE"/>
    <property type="match status" value="1"/>
</dbReference>
<organism evidence="4">
    <name type="scientific">Aplanochytrium stocchinoi</name>
    <dbReference type="NCBI Taxonomy" id="215587"/>
    <lineage>
        <taxon>Eukaryota</taxon>
        <taxon>Sar</taxon>
        <taxon>Stramenopiles</taxon>
        <taxon>Bigyra</taxon>
        <taxon>Labyrinthulomycetes</taxon>
        <taxon>Thraustochytrida</taxon>
        <taxon>Thraustochytriidae</taxon>
        <taxon>Aplanochytrium</taxon>
    </lineage>
</organism>
<evidence type="ECO:0000313" key="4">
    <source>
        <dbReference type="EMBL" id="CAE0439712.1"/>
    </source>
</evidence>
<evidence type="ECO:0000256" key="1">
    <source>
        <dbReference type="ARBA" id="ARBA00023235"/>
    </source>
</evidence>
<comment type="catalytic activity">
    <reaction evidence="2">
        <text>alpha-L-fucose = beta-L-fucose</text>
        <dbReference type="Rhea" id="RHEA:25580"/>
        <dbReference type="ChEBI" id="CHEBI:42548"/>
        <dbReference type="ChEBI" id="CHEBI:42589"/>
        <dbReference type="EC" id="5.1.3.29"/>
    </reaction>
</comment>
<accession>A0A7S3LRY9</accession>
<evidence type="ECO:0000256" key="2">
    <source>
        <dbReference type="ARBA" id="ARBA00036324"/>
    </source>
</evidence>
<dbReference type="Pfam" id="PF05025">
    <property type="entry name" value="RbsD_FucU"/>
    <property type="match status" value="1"/>
</dbReference>
<dbReference type="InterPro" id="IPR007721">
    <property type="entry name" value="RbsD_FucU"/>
</dbReference>